<dbReference type="AlphaFoldDB" id="A0AAD7SJS5"/>
<evidence type="ECO:0000313" key="1">
    <source>
        <dbReference type="EMBL" id="KAJ8403906.1"/>
    </source>
</evidence>
<comment type="caution">
    <text evidence="1">The sequence shown here is derived from an EMBL/GenBank/DDBJ whole genome shotgun (WGS) entry which is preliminary data.</text>
</comment>
<sequence>MFYLSGVRSIHLRPGLTLYNTWAWASVDLSQGAVTVGAKAVPIPHTTPPTPIPNPPPPEMCDFAGAELGQSVCRLIG</sequence>
<accession>A0AAD7SJS5</accession>
<protein>
    <submittedName>
        <fullName evidence="1">Uncharacterized protein</fullName>
    </submittedName>
</protein>
<dbReference type="EMBL" id="JAINUG010000056">
    <property type="protein sequence ID" value="KAJ8403906.1"/>
    <property type="molecule type" value="Genomic_DNA"/>
</dbReference>
<dbReference type="Proteomes" id="UP001221898">
    <property type="component" value="Unassembled WGS sequence"/>
</dbReference>
<reference evidence="1" key="1">
    <citation type="journal article" date="2023" name="Science">
        <title>Genome structures resolve the early diversification of teleost fishes.</title>
        <authorList>
            <person name="Parey E."/>
            <person name="Louis A."/>
            <person name="Montfort J."/>
            <person name="Bouchez O."/>
            <person name="Roques C."/>
            <person name="Iampietro C."/>
            <person name="Lluch J."/>
            <person name="Castinel A."/>
            <person name="Donnadieu C."/>
            <person name="Desvignes T."/>
            <person name="Floi Bucao C."/>
            <person name="Jouanno E."/>
            <person name="Wen M."/>
            <person name="Mejri S."/>
            <person name="Dirks R."/>
            <person name="Jansen H."/>
            <person name="Henkel C."/>
            <person name="Chen W.J."/>
            <person name="Zahm M."/>
            <person name="Cabau C."/>
            <person name="Klopp C."/>
            <person name="Thompson A.W."/>
            <person name="Robinson-Rechavi M."/>
            <person name="Braasch I."/>
            <person name="Lecointre G."/>
            <person name="Bobe J."/>
            <person name="Postlethwait J.H."/>
            <person name="Berthelot C."/>
            <person name="Roest Crollius H."/>
            <person name="Guiguen Y."/>
        </authorList>
    </citation>
    <scope>NUCLEOTIDE SEQUENCE</scope>
    <source>
        <strain evidence="1">NC1722</strain>
    </source>
</reference>
<gene>
    <name evidence="1" type="ORF">AAFF_G00347740</name>
</gene>
<evidence type="ECO:0000313" key="2">
    <source>
        <dbReference type="Proteomes" id="UP001221898"/>
    </source>
</evidence>
<keyword evidence="2" id="KW-1185">Reference proteome</keyword>
<organism evidence="1 2">
    <name type="scientific">Aldrovandia affinis</name>
    <dbReference type="NCBI Taxonomy" id="143900"/>
    <lineage>
        <taxon>Eukaryota</taxon>
        <taxon>Metazoa</taxon>
        <taxon>Chordata</taxon>
        <taxon>Craniata</taxon>
        <taxon>Vertebrata</taxon>
        <taxon>Euteleostomi</taxon>
        <taxon>Actinopterygii</taxon>
        <taxon>Neopterygii</taxon>
        <taxon>Teleostei</taxon>
        <taxon>Notacanthiformes</taxon>
        <taxon>Halosauridae</taxon>
        <taxon>Aldrovandia</taxon>
    </lineage>
</organism>
<name>A0AAD7SJS5_9TELE</name>
<proteinExistence type="predicted"/>